<dbReference type="Gene3D" id="3.50.50.60">
    <property type="entry name" value="FAD/NAD(P)-binding domain"/>
    <property type="match status" value="1"/>
</dbReference>
<dbReference type="RefSeq" id="WP_189692828.1">
    <property type="nucleotide sequence ID" value="NZ_BNCM01000003.1"/>
</dbReference>
<proteinExistence type="inferred from homology"/>
<dbReference type="NCBIfam" id="NF003609">
    <property type="entry name" value="PRK05257.2-5"/>
    <property type="match status" value="1"/>
</dbReference>
<comment type="cofactor">
    <cofactor evidence="2 8">
        <name>FAD</name>
        <dbReference type="ChEBI" id="CHEBI:57692"/>
    </cofactor>
</comment>
<comment type="pathway">
    <text evidence="3 8">Carbohydrate metabolism; tricarboxylic acid cycle; oxaloacetate from (S)-malate (quinone route): step 1/1.</text>
</comment>
<keyword evidence="10" id="KW-1185">Reference proteome</keyword>
<dbReference type="Pfam" id="PF06039">
    <property type="entry name" value="Mqo"/>
    <property type="match status" value="1"/>
</dbReference>
<dbReference type="Proteomes" id="UP000639051">
    <property type="component" value="Unassembled WGS sequence"/>
</dbReference>
<evidence type="ECO:0000256" key="8">
    <source>
        <dbReference type="HAMAP-Rule" id="MF_00212"/>
    </source>
</evidence>
<evidence type="ECO:0000256" key="7">
    <source>
        <dbReference type="ARBA" id="ARBA00023002"/>
    </source>
</evidence>
<name>A0ABS1K7Z2_9MICC</name>
<dbReference type="SUPFAM" id="SSF51905">
    <property type="entry name" value="FAD/NAD(P)-binding domain"/>
    <property type="match status" value="1"/>
</dbReference>
<dbReference type="InterPro" id="IPR036188">
    <property type="entry name" value="FAD/NAD-bd_sf"/>
</dbReference>
<comment type="catalytic activity">
    <reaction evidence="1 8">
        <text>(S)-malate + a quinone = a quinol + oxaloacetate</text>
        <dbReference type="Rhea" id="RHEA:46012"/>
        <dbReference type="ChEBI" id="CHEBI:15589"/>
        <dbReference type="ChEBI" id="CHEBI:16452"/>
        <dbReference type="ChEBI" id="CHEBI:24646"/>
        <dbReference type="ChEBI" id="CHEBI:132124"/>
        <dbReference type="EC" id="1.1.5.4"/>
    </reaction>
</comment>
<sequence>MTFISTTRSADVVLIGGGIMSATLGAFLKKLEPSWSIVLFERLDEVGLESSGPWNNAGTGHAAYCELNYTPQAKDGSVNPAKALGINEGYQLSRQFWSHLVDDGSIGDPTGFIHNVPHMSFVIGDAHADFLRARYEALHPNTLFSTMEYSEDPAQIAEWAPLVMNGRGAGRVAATRVAEGTDVDFGRLSKELVGYLGRNGVEVNYGTDVTNLQRTRGGWSVATKHGDSGERGGIHAKFVFVGAGGGALHLLQASGIAESKGYGGFPVSGQFLRSTVESVVDQHNAKVYGQASVGAPPMSVPHLDTRYVDGKRSLLFGPYAGFSTNFLKHGSLLDLPLSIRPSNIIPMLAVAKDNMDLTAYLIKEVAKSRGKKLDALREYFPEAAGEGWDLITAGQRVQIIKKDASKGGVLQFGTEVITSRDGSIGALLGASPGASTAVPIMLELMQRCFPKDFKGWEPKLTEMMPGYGVKLNDHPELAAEVAASTAASLGLAAAAH</sequence>
<evidence type="ECO:0000256" key="6">
    <source>
        <dbReference type="ARBA" id="ARBA00022827"/>
    </source>
</evidence>
<dbReference type="NCBIfam" id="NF009875">
    <property type="entry name" value="PRK13339.1"/>
    <property type="match status" value="1"/>
</dbReference>
<reference evidence="9 10" key="1">
    <citation type="submission" date="2021-01" db="EMBL/GenBank/DDBJ databases">
        <title>Genome public.</title>
        <authorList>
            <person name="Liu C."/>
            <person name="Sun Q."/>
        </authorList>
    </citation>
    <scope>NUCLEOTIDE SEQUENCE [LARGE SCALE GENOMIC DNA]</scope>
    <source>
        <strain evidence="9 10">JC656</strain>
    </source>
</reference>
<organism evidence="9 10">
    <name type="scientific">Sinomonas cellulolyticus</name>
    <dbReference type="NCBI Taxonomy" id="2801916"/>
    <lineage>
        <taxon>Bacteria</taxon>
        <taxon>Bacillati</taxon>
        <taxon>Actinomycetota</taxon>
        <taxon>Actinomycetes</taxon>
        <taxon>Micrococcales</taxon>
        <taxon>Micrococcaceae</taxon>
        <taxon>Sinomonas</taxon>
    </lineage>
</organism>
<evidence type="ECO:0000256" key="2">
    <source>
        <dbReference type="ARBA" id="ARBA00001974"/>
    </source>
</evidence>
<keyword evidence="5 8" id="KW-0285">Flavoprotein</keyword>
<keyword evidence="6 8" id="KW-0274">FAD</keyword>
<dbReference type="GO" id="GO:0008924">
    <property type="term" value="F:L-malate dehydrogenase (quinone) activity"/>
    <property type="evidence" value="ECO:0007669"/>
    <property type="project" value="UniProtKB-EC"/>
</dbReference>
<keyword evidence="4 8" id="KW-0816">Tricarboxylic acid cycle</keyword>
<dbReference type="Gene3D" id="3.30.9.10">
    <property type="entry name" value="D-Amino Acid Oxidase, subunit A, domain 2"/>
    <property type="match status" value="1"/>
</dbReference>
<dbReference type="NCBIfam" id="NF003610">
    <property type="entry name" value="PRK05257.3-1"/>
    <property type="match status" value="1"/>
</dbReference>
<evidence type="ECO:0000313" key="10">
    <source>
        <dbReference type="Proteomes" id="UP000639051"/>
    </source>
</evidence>
<evidence type="ECO:0000256" key="1">
    <source>
        <dbReference type="ARBA" id="ARBA00001139"/>
    </source>
</evidence>
<dbReference type="NCBIfam" id="NF003605">
    <property type="entry name" value="PRK05257.1-4"/>
    <property type="match status" value="1"/>
</dbReference>
<comment type="caution">
    <text evidence="9">The sequence shown here is derived from an EMBL/GenBank/DDBJ whole genome shotgun (WGS) entry which is preliminary data.</text>
</comment>
<dbReference type="PANTHER" id="PTHR43104">
    <property type="entry name" value="L-2-HYDROXYGLUTARATE DEHYDROGENASE, MITOCHONDRIAL"/>
    <property type="match status" value="1"/>
</dbReference>
<dbReference type="NCBIfam" id="TIGR01320">
    <property type="entry name" value="mal_quin_oxido"/>
    <property type="match status" value="1"/>
</dbReference>
<dbReference type="PANTHER" id="PTHR43104:SF2">
    <property type="entry name" value="L-2-HYDROXYGLUTARATE DEHYDROGENASE, MITOCHONDRIAL"/>
    <property type="match status" value="1"/>
</dbReference>
<dbReference type="NCBIfam" id="NF003606">
    <property type="entry name" value="PRK05257.2-1"/>
    <property type="match status" value="1"/>
</dbReference>
<keyword evidence="7 8" id="KW-0560">Oxidoreductase</keyword>
<dbReference type="EMBL" id="JAERRC010000030">
    <property type="protein sequence ID" value="MBL0706436.1"/>
    <property type="molecule type" value="Genomic_DNA"/>
</dbReference>
<accession>A0ABS1K7Z2</accession>
<evidence type="ECO:0000256" key="3">
    <source>
        <dbReference type="ARBA" id="ARBA00005012"/>
    </source>
</evidence>
<gene>
    <name evidence="8" type="primary">mqo</name>
    <name evidence="9" type="ORF">JJE72_13145</name>
</gene>
<comment type="similarity">
    <text evidence="8">Belongs to the MQO family.</text>
</comment>
<dbReference type="NCBIfam" id="NF003603">
    <property type="entry name" value="PRK05257.1-1"/>
    <property type="match status" value="1"/>
</dbReference>
<evidence type="ECO:0000256" key="5">
    <source>
        <dbReference type="ARBA" id="ARBA00022630"/>
    </source>
</evidence>
<dbReference type="InterPro" id="IPR006231">
    <property type="entry name" value="MQO"/>
</dbReference>
<evidence type="ECO:0000256" key="4">
    <source>
        <dbReference type="ARBA" id="ARBA00022532"/>
    </source>
</evidence>
<protein>
    <recommendedName>
        <fullName evidence="8">Probable malate:quinone oxidoreductase</fullName>
        <ecNumber evidence="8">1.1.5.4</ecNumber>
    </recommendedName>
    <alternativeName>
        <fullName evidence="8">MQO</fullName>
    </alternativeName>
    <alternativeName>
        <fullName evidence="8">Malate dehydrogenase [quinone]</fullName>
    </alternativeName>
</protein>
<dbReference type="EC" id="1.1.5.4" evidence="8"/>
<dbReference type="HAMAP" id="MF_00212">
    <property type="entry name" value="MQO"/>
    <property type="match status" value="1"/>
</dbReference>
<dbReference type="NCBIfam" id="NF003611">
    <property type="entry name" value="PRK05257.3-2"/>
    <property type="match status" value="1"/>
</dbReference>
<evidence type="ECO:0000313" key="9">
    <source>
        <dbReference type="EMBL" id="MBL0706436.1"/>
    </source>
</evidence>